<evidence type="ECO:0000256" key="4">
    <source>
        <dbReference type="ARBA" id="ARBA00022679"/>
    </source>
</evidence>
<gene>
    <name evidence="9 11" type="primary">dapD</name>
    <name evidence="11" type="ORF">CATMQ487_27880</name>
</gene>
<dbReference type="Gene3D" id="2.160.10.10">
    <property type="entry name" value="Hexapeptide repeat proteins"/>
    <property type="match status" value="1"/>
</dbReference>
<dbReference type="InterPro" id="IPR018357">
    <property type="entry name" value="Hexapep_transf_CS"/>
</dbReference>
<sequence length="277" mass="29450">MSSQLQSVIEAAWENRANLSVSSAPADVRDAVDQAIGELNAGRLRVATREGVGQWTVHQWLKKAVLLSFRLNDNVRMGAGDLTFFDKVPTKFSHMEEEGLRATGVRVVPPAVARRGSYIAKGAILMPSYVNIGAYVDEGTMVDTWATVGSCAQIGKNVHLSGGVGIGGVLEPLQANPTVIEDNCFIGARSEVVEGVIVEENSVLGMGVYVGQSTPIFDRATGEISYGRIPSGSVVVSGNLPKTGANGAPYSMYAAIIVKRVDAQTRSKTSINDLLRD</sequence>
<dbReference type="PANTHER" id="PTHR19136">
    <property type="entry name" value="MOLYBDENUM COFACTOR GUANYLYLTRANSFERASE"/>
    <property type="match status" value="1"/>
</dbReference>
<dbReference type="NCBIfam" id="NF008808">
    <property type="entry name" value="PRK11830.1"/>
    <property type="match status" value="1"/>
</dbReference>
<proteinExistence type="inferred from homology"/>
<dbReference type="EC" id="2.3.1.117" evidence="9"/>
<keyword evidence="2 9" id="KW-0963">Cytoplasm</keyword>
<dbReference type="CDD" id="cd03350">
    <property type="entry name" value="LbH_THP_succinylT"/>
    <property type="match status" value="1"/>
</dbReference>
<keyword evidence="7 9" id="KW-0457">Lysine biosynthesis</keyword>
<dbReference type="Pfam" id="PF14602">
    <property type="entry name" value="Hexapep_2"/>
    <property type="match status" value="1"/>
</dbReference>
<dbReference type="RefSeq" id="WP_251969167.1">
    <property type="nucleotide sequence ID" value="NZ_AP025730.1"/>
</dbReference>
<protein>
    <recommendedName>
        <fullName evidence="9">2,3,4,5-tetrahydropyridine-2,6-dicarboxylate N-succinyltransferase</fullName>
        <ecNumber evidence="9">2.3.1.117</ecNumber>
    </recommendedName>
    <alternativeName>
        <fullName evidence="9">Tetrahydrodipicolinate N-succinyltransferase</fullName>
        <shortName evidence="9">THDP succinyltransferase</shortName>
        <shortName evidence="9">THP succinyltransferase</shortName>
        <shortName evidence="9">Tetrahydropicolinate succinylase</shortName>
    </alternativeName>
</protein>
<comment type="catalytic activity">
    <reaction evidence="9">
        <text>(S)-2,3,4,5-tetrahydrodipicolinate + succinyl-CoA + H2O = (S)-2-succinylamino-6-oxoheptanedioate + CoA</text>
        <dbReference type="Rhea" id="RHEA:17325"/>
        <dbReference type="ChEBI" id="CHEBI:15377"/>
        <dbReference type="ChEBI" id="CHEBI:15685"/>
        <dbReference type="ChEBI" id="CHEBI:16845"/>
        <dbReference type="ChEBI" id="CHEBI:57287"/>
        <dbReference type="ChEBI" id="CHEBI:57292"/>
        <dbReference type="EC" id="2.3.1.117"/>
    </reaction>
</comment>
<dbReference type="InterPro" id="IPR037133">
    <property type="entry name" value="THP_succinylTrfase_N_sf"/>
</dbReference>
<evidence type="ECO:0000313" key="11">
    <source>
        <dbReference type="EMBL" id="BDI05818.1"/>
    </source>
</evidence>
<reference evidence="11" key="1">
    <citation type="submission" date="2022-04" db="EMBL/GenBank/DDBJ databases">
        <title>Whole genome sequence of Sphaerotilus sp. FB-5.</title>
        <authorList>
            <person name="Takeda M."/>
            <person name="Narihara S."/>
            <person name="Akimoto M."/>
            <person name="Akimoto R."/>
            <person name="Nishiyashiki S."/>
            <person name="Murakami T."/>
        </authorList>
    </citation>
    <scope>NUCLEOTIDE SEQUENCE</scope>
    <source>
        <strain evidence="11">FB-5</strain>
    </source>
</reference>
<keyword evidence="3 9" id="KW-0028">Amino-acid biosynthesis</keyword>
<dbReference type="Gene3D" id="1.10.166.10">
    <property type="entry name" value="Tetrahydrodipicolinate-N-succinyltransferase, N-terminal domain"/>
    <property type="match status" value="1"/>
</dbReference>
<dbReference type="InterPro" id="IPR011004">
    <property type="entry name" value="Trimer_LpxA-like_sf"/>
</dbReference>
<feature type="domain" description="Tetrahydrodipicolinate-N-succinyltransferase chain A" evidence="10">
    <location>
        <begin position="4"/>
        <end position="71"/>
    </location>
</feature>
<evidence type="ECO:0000256" key="5">
    <source>
        <dbReference type="ARBA" id="ARBA00022737"/>
    </source>
</evidence>
<name>A0ABM7YMY5_9BURK</name>
<evidence type="ECO:0000259" key="10">
    <source>
        <dbReference type="Pfam" id="PF14805"/>
    </source>
</evidence>
<dbReference type="InterPro" id="IPR001451">
    <property type="entry name" value="Hexapep"/>
</dbReference>
<dbReference type="EMBL" id="AP025730">
    <property type="protein sequence ID" value="BDI05818.1"/>
    <property type="molecule type" value="Genomic_DNA"/>
</dbReference>
<organism evidence="11 12">
    <name type="scientific">Sphaerotilus microaerophilus</name>
    <dbReference type="NCBI Taxonomy" id="2914710"/>
    <lineage>
        <taxon>Bacteria</taxon>
        <taxon>Pseudomonadati</taxon>
        <taxon>Pseudomonadota</taxon>
        <taxon>Betaproteobacteria</taxon>
        <taxon>Burkholderiales</taxon>
        <taxon>Sphaerotilaceae</taxon>
        <taxon>Sphaerotilus</taxon>
    </lineage>
</organism>
<feature type="binding site" evidence="9">
    <location>
        <position position="143"/>
    </location>
    <ligand>
        <name>substrate</name>
    </ligand>
</feature>
<dbReference type="HAMAP" id="MF_00811">
    <property type="entry name" value="DapD"/>
    <property type="match status" value="1"/>
</dbReference>
<comment type="similarity">
    <text evidence="1 9">Belongs to the transferase hexapeptide repeat family.</text>
</comment>
<dbReference type="NCBIfam" id="TIGR00965">
    <property type="entry name" value="dapD"/>
    <property type="match status" value="1"/>
</dbReference>
<comment type="pathway">
    <text evidence="9">Amino-acid biosynthesis; L-lysine biosynthesis via DAP pathway; LL-2,6-diaminopimelate from (S)-tetrahydrodipicolinate (succinylase route): step 1/3.</text>
</comment>
<evidence type="ECO:0000256" key="7">
    <source>
        <dbReference type="ARBA" id="ARBA00023154"/>
    </source>
</evidence>
<evidence type="ECO:0000256" key="2">
    <source>
        <dbReference type="ARBA" id="ARBA00022490"/>
    </source>
</evidence>
<comment type="subunit">
    <text evidence="9">Homotrimer.</text>
</comment>
<evidence type="ECO:0000256" key="6">
    <source>
        <dbReference type="ARBA" id="ARBA00022915"/>
    </source>
</evidence>
<dbReference type="PANTHER" id="PTHR19136:SF52">
    <property type="entry name" value="2,3,4,5-TETRAHYDROPYRIDINE-2,6-DICARBOXYLATE N-SUCCINYLTRANSFERASE"/>
    <property type="match status" value="1"/>
</dbReference>
<dbReference type="InterPro" id="IPR023180">
    <property type="entry name" value="THP_succinylTrfase_dom1"/>
</dbReference>
<evidence type="ECO:0000256" key="8">
    <source>
        <dbReference type="ARBA" id="ARBA00023315"/>
    </source>
</evidence>
<keyword evidence="5 9" id="KW-0677">Repeat</keyword>
<dbReference type="Pfam" id="PF14805">
    <property type="entry name" value="THDPS_N_2"/>
    <property type="match status" value="1"/>
</dbReference>
<feature type="binding site" evidence="9">
    <location>
        <position position="106"/>
    </location>
    <ligand>
        <name>substrate</name>
    </ligand>
</feature>
<evidence type="ECO:0000313" key="12">
    <source>
        <dbReference type="Proteomes" id="UP001057498"/>
    </source>
</evidence>
<evidence type="ECO:0000256" key="3">
    <source>
        <dbReference type="ARBA" id="ARBA00022605"/>
    </source>
</evidence>
<evidence type="ECO:0000256" key="9">
    <source>
        <dbReference type="HAMAP-Rule" id="MF_00811"/>
    </source>
</evidence>
<accession>A0ABM7YMY5</accession>
<keyword evidence="6 9" id="KW-0220">Diaminopimelate biosynthesis</keyword>
<dbReference type="PROSITE" id="PS00101">
    <property type="entry name" value="HEXAPEP_TRANSFERASES"/>
    <property type="match status" value="1"/>
</dbReference>
<dbReference type="SUPFAM" id="SSF51161">
    <property type="entry name" value="Trimeric LpxA-like enzymes"/>
    <property type="match status" value="1"/>
</dbReference>
<keyword evidence="4 9" id="KW-0808">Transferase</keyword>
<evidence type="ECO:0000256" key="1">
    <source>
        <dbReference type="ARBA" id="ARBA00007274"/>
    </source>
</evidence>
<dbReference type="InterPro" id="IPR005664">
    <property type="entry name" value="DapD_Trfase_Hexpep_rpt_fam"/>
</dbReference>
<dbReference type="Proteomes" id="UP001057498">
    <property type="component" value="Chromosome"/>
</dbReference>
<comment type="subcellular location">
    <subcellularLocation>
        <location evidence="9">Cytoplasm</location>
    </subcellularLocation>
</comment>
<keyword evidence="8 9" id="KW-0012">Acyltransferase</keyword>
<keyword evidence="12" id="KW-1185">Reference proteome</keyword>